<dbReference type="InterPro" id="IPR037522">
    <property type="entry name" value="HD_GYP_dom"/>
</dbReference>
<dbReference type="Proteomes" id="UP000821656">
    <property type="component" value="Unassembled WGS sequence"/>
</dbReference>
<dbReference type="PANTHER" id="PTHR43155">
    <property type="entry name" value="CYCLIC DI-GMP PHOSPHODIESTERASE PA4108-RELATED"/>
    <property type="match status" value="1"/>
</dbReference>
<dbReference type="Gene3D" id="1.10.3210.10">
    <property type="entry name" value="Hypothetical protein af1432"/>
    <property type="match status" value="1"/>
</dbReference>
<evidence type="ECO:0000313" key="4">
    <source>
        <dbReference type="EMBL" id="NRV09967.1"/>
    </source>
</evidence>
<gene>
    <name evidence="4" type="ORF">DFH45_002930</name>
    <name evidence="3" type="ORF">LF65_04694</name>
</gene>
<dbReference type="InterPro" id="IPR006674">
    <property type="entry name" value="HD_domain"/>
</dbReference>
<proteinExistence type="predicted"/>
<dbReference type="SMART" id="SM00471">
    <property type="entry name" value="HDc"/>
    <property type="match status" value="1"/>
</dbReference>
<dbReference type="OrthoDB" id="9804747at2"/>
<feature type="domain" description="HD" evidence="1">
    <location>
        <begin position="132"/>
        <end position="255"/>
    </location>
</feature>
<reference evidence="3" key="2">
    <citation type="submission" date="2016-02" db="EMBL/GenBank/DDBJ databases">
        <title>Genome sequence of Clostridium beijerinckii strain 59B.</title>
        <authorList>
            <person name="Little G.T."/>
            <person name="Minton N.P."/>
        </authorList>
    </citation>
    <scope>NUCLEOTIDE SEQUENCE</scope>
    <source>
        <strain evidence="3">NCIMB 14988</strain>
    </source>
</reference>
<reference evidence="4" key="3">
    <citation type="submission" date="2020-05" db="EMBL/GenBank/DDBJ databases">
        <title>Genomic insights into acetone-butanol-ethanol (ABE) fermentation by sequencing solventogenic clostridia strains.</title>
        <authorList>
            <person name="Brown S."/>
        </authorList>
    </citation>
    <scope>NUCLEOTIDE SEQUENCE</scope>
    <source>
        <strain evidence="4">DJ126</strain>
    </source>
</reference>
<evidence type="ECO:0000259" key="1">
    <source>
        <dbReference type="PROSITE" id="PS51831"/>
    </source>
</evidence>
<dbReference type="PROSITE" id="PS51831">
    <property type="entry name" value="HD"/>
    <property type="match status" value="1"/>
</dbReference>
<accession>A0A0B5QG05</accession>
<evidence type="ECO:0000313" key="3">
    <source>
        <dbReference type="EMBL" id="AJH01225.1"/>
    </source>
</evidence>
<evidence type="ECO:0000259" key="2">
    <source>
        <dbReference type="PROSITE" id="PS51832"/>
    </source>
</evidence>
<evidence type="ECO:0000313" key="5">
    <source>
        <dbReference type="Proteomes" id="UP000031866"/>
    </source>
</evidence>
<dbReference type="GO" id="GO:0016787">
    <property type="term" value="F:hydrolase activity"/>
    <property type="evidence" value="ECO:0007669"/>
    <property type="project" value="UniProtKB-KW"/>
</dbReference>
<dbReference type="EMBL" id="JABSXK010000001">
    <property type="protein sequence ID" value="NRV09967.1"/>
    <property type="molecule type" value="Genomic_DNA"/>
</dbReference>
<feature type="domain" description="HD-GYP" evidence="2">
    <location>
        <begin position="110"/>
        <end position="306"/>
    </location>
</feature>
<dbReference type="Pfam" id="PF13487">
    <property type="entry name" value="HD_5"/>
    <property type="match status" value="1"/>
</dbReference>
<dbReference type="EMBL" id="CP010086">
    <property type="protein sequence ID" value="AJH01225.1"/>
    <property type="molecule type" value="Genomic_DNA"/>
</dbReference>
<protein>
    <submittedName>
        <fullName evidence="3">Metal-dependent phosphohydrolase</fullName>
    </submittedName>
    <submittedName>
        <fullName evidence="4">Nucleotidyltransferase with HDIG domain</fullName>
    </submittedName>
</protein>
<dbReference type="KEGG" id="cbei:LF65_04694"/>
<dbReference type="SUPFAM" id="SSF109604">
    <property type="entry name" value="HD-domain/PDEase-like"/>
    <property type="match status" value="1"/>
</dbReference>
<dbReference type="Proteomes" id="UP000031866">
    <property type="component" value="Chromosome"/>
</dbReference>
<reference evidence="5" key="1">
    <citation type="submission" date="2014-12" db="EMBL/GenBank/DDBJ databases">
        <title>Genome sequence of Clostridium beijerinckii strain 59B.</title>
        <authorList>
            <person name="Little G.T."/>
            <person name="Minton N.P."/>
        </authorList>
    </citation>
    <scope>NUCLEOTIDE SEQUENCE [LARGE SCALE GENOMIC DNA]</scope>
    <source>
        <strain evidence="5">59B</strain>
    </source>
</reference>
<dbReference type="NCBIfam" id="TIGR00277">
    <property type="entry name" value="HDIG"/>
    <property type="match status" value="1"/>
</dbReference>
<dbReference type="AlphaFoldDB" id="A0A0B5QG05"/>
<dbReference type="PROSITE" id="PS51832">
    <property type="entry name" value="HD_GYP"/>
    <property type="match status" value="1"/>
</dbReference>
<organism evidence="3 5">
    <name type="scientific">Clostridium beijerinckii</name>
    <name type="common">Clostridium MP</name>
    <dbReference type="NCBI Taxonomy" id="1520"/>
    <lineage>
        <taxon>Bacteria</taxon>
        <taxon>Bacillati</taxon>
        <taxon>Bacillota</taxon>
        <taxon>Clostridia</taxon>
        <taxon>Eubacteriales</taxon>
        <taxon>Clostridiaceae</taxon>
        <taxon>Clostridium</taxon>
    </lineage>
</organism>
<name>A0A0B5QG05_CLOBE</name>
<dbReference type="InterPro" id="IPR003607">
    <property type="entry name" value="HD/PDEase_dom"/>
</dbReference>
<dbReference type="CDD" id="cd00077">
    <property type="entry name" value="HDc"/>
    <property type="match status" value="1"/>
</dbReference>
<dbReference type="PANTHER" id="PTHR43155:SF2">
    <property type="entry name" value="CYCLIC DI-GMP PHOSPHODIESTERASE PA4108"/>
    <property type="match status" value="1"/>
</dbReference>
<dbReference type="STRING" id="1520.LF65_04694"/>
<dbReference type="InterPro" id="IPR006675">
    <property type="entry name" value="HDIG_dom"/>
</dbReference>
<sequence>MKHKILLFDCKPGMILTEDIICNGLKLASKNTILNSYIIDKLISLGEYSAHIYVSEGNNSLGKSNIDKIKEFKEDYDVSIYNIKEVINELITTDNMNAESISKISKSIIKYLDEPNIIIKCLVALKEADEYTYAHCINVAIYSMLIAKWMNLSSDTVKEIIESGLLHDIGKIKIDNEILNKPSKLTREEFDEIKKHTIWGYDIINDYNYFSRSIKDAILMHHERIDGSGYPFGKLGRDITLNAKIVAAADTFDAMTSNRVYKKGVTPFKTFQMFLTEGMKLYDTSVIFTLLENISPYYIGMKVKLEDGRMGEIMYIPPNDMLSPIVKINDELIDFSRRTDLDISDIFV</sequence>
<dbReference type="RefSeq" id="WP_041899331.1">
    <property type="nucleotide sequence ID" value="NZ_CP010086.2"/>
</dbReference>
<keyword evidence="3" id="KW-0378">Hydrolase</keyword>